<dbReference type="EMBL" id="BARS01047901">
    <property type="protein sequence ID" value="GAG30711.1"/>
    <property type="molecule type" value="Genomic_DNA"/>
</dbReference>
<reference evidence="1" key="1">
    <citation type="journal article" date="2014" name="Front. Microbiol.">
        <title>High frequency of phylogenetically diverse reductive dehalogenase-homologous genes in deep subseafloor sedimentary metagenomes.</title>
        <authorList>
            <person name="Kawai M."/>
            <person name="Futagami T."/>
            <person name="Toyoda A."/>
            <person name="Takaki Y."/>
            <person name="Nishi S."/>
            <person name="Hori S."/>
            <person name="Arai W."/>
            <person name="Tsubouchi T."/>
            <person name="Morono Y."/>
            <person name="Uchiyama I."/>
            <person name="Ito T."/>
            <person name="Fujiyama A."/>
            <person name="Inagaki F."/>
            <person name="Takami H."/>
        </authorList>
    </citation>
    <scope>NUCLEOTIDE SEQUENCE</scope>
    <source>
        <strain evidence="1">Expedition CK06-06</strain>
    </source>
</reference>
<gene>
    <name evidence="1" type="ORF">S01H1_71890</name>
</gene>
<sequence>VYVVFQSKGQLPLEHKGPSHKNTRAVSQVKDEKVPFLGSKGFEGNVT</sequence>
<feature type="non-terminal residue" evidence="1">
    <location>
        <position position="1"/>
    </location>
</feature>
<name>X0Y1B8_9ZZZZ</name>
<proteinExistence type="predicted"/>
<comment type="caution">
    <text evidence="1">The sequence shown here is derived from an EMBL/GenBank/DDBJ whole genome shotgun (WGS) entry which is preliminary data.</text>
</comment>
<accession>X0Y1B8</accession>
<organism evidence="1">
    <name type="scientific">marine sediment metagenome</name>
    <dbReference type="NCBI Taxonomy" id="412755"/>
    <lineage>
        <taxon>unclassified sequences</taxon>
        <taxon>metagenomes</taxon>
        <taxon>ecological metagenomes</taxon>
    </lineage>
</organism>
<protein>
    <submittedName>
        <fullName evidence="1">Uncharacterized protein</fullName>
    </submittedName>
</protein>
<evidence type="ECO:0000313" key="1">
    <source>
        <dbReference type="EMBL" id="GAG30711.1"/>
    </source>
</evidence>
<dbReference type="AlphaFoldDB" id="X0Y1B8"/>